<keyword evidence="1" id="KW-0812">Transmembrane</keyword>
<keyword evidence="1" id="KW-0472">Membrane</keyword>
<dbReference type="EMBL" id="LAVV01006480">
    <property type="protein sequence ID" value="KNZ59701.1"/>
    <property type="molecule type" value="Genomic_DNA"/>
</dbReference>
<name>A0A0L6VFZ2_9BASI</name>
<sequence>MYSEKIYLFFCLALNNLSIENGITKAACPLIMYQFYQLATFPKLKKSKLLSNQMISLRLLKFSCGAKSLRQTGSILKKLKKSPIQSLLFQNSGQQISIINYLPINKNKNSIHLEMFVFSSFFIYSCLMPKLIFLLIMILSPLFFSFSVSNSILHSHFYDLMWCGVMCVVLCVYSYFSFLLSLNYTNSNSNFSHFFFFCRPSLRMEFWAWGAWSGTKMIYETHMFQISYTNRTDPIQETRDIPEINCAGVDCVIKHSLHATAYISMNNLTCRQKFYSKCKKGCVTLHAPEYNLGLPLFPSIHPSILLLQLISPPLWKETLTESNCKQILNKHSFSPLFMVYDKMIYKILPPDSLELRDKPPSIRLSKTCMRKLINLHSPFSLFQSLPSIPNFLSLSLIFNWGCILQATLKTLVSKASSQKILNQILISAHIELYSTSSIASIEKYGDLLRALWTHHWSYIKVWRFDEPRTESLSRLTLFKQTSTYLKSTHNTQPIRARHSQIKCKQAF</sequence>
<evidence type="ECO:0000256" key="1">
    <source>
        <dbReference type="SAM" id="Phobius"/>
    </source>
</evidence>
<dbReference type="Proteomes" id="UP000037035">
    <property type="component" value="Unassembled WGS sequence"/>
</dbReference>
<keyword evidence="1" id="KW-1133">Transmembrane helix</keyword>
<dbReference type="AlphaFoldDB" id="A0A0L6VFZ2"/>
<feature type="transmembrane region" description="Helical" evidence="1">
    <location>
        <begin position="121"/>
        <end position="148"/>
    </location>
</feature>
<dbReference type="VEuPathDB" id="FungiDB:VP01_1679g4"/>
<keyword evidence="3" id="KW-1185">Reference proteome</keyword>
<proteinExistence type="predicted"/>
<evidence type="ECO:0000313" key="3">
    <source>
        <dbReference type="Proteomes" id="UP000037035"/>
    </source>
</evidence>
<evidence type="ECO:0000313" key="2">
    <source>
        <dbReference type="EMBL" id="KNZ59701.1"/>
    </source>
</evidence>
<organism evidence="2 3">
    <name type="scientific">Puccinia sorghi</name>
    <dbReference type="NCBI Taxonomy" id="27349"/>
    <lineage>
        <taxon>Eukaryota</taxon>
        <taxon>Fungi</taxon>
        <taxon>Dikarya</taxon>
        <taxon>Basidiomycota</taxon>
        <taxon>Pucciniomycotina</taxon>
        <taxon>Pucciniomycetes</taxon>
        <taxon>Pucciniales</taxon>
        <taxon>Pucciniaceae</taxon>
        <taxon>Puccinia</taxon>
    </lineage>
</organism>
<accession>A0A0L6VFZ2</accession>
<reference evidence="2 3" key="1">
    <citation type="submission" date="2015-08" db="EMBL/GenBank/DDBJ databases">
        <title>Next Generation Sequencing and Analysis of the Genome of Puccinia sorghi L Schw, the Causal Agent of Maize Common Rust.</title>
        <authorList>
            <person name="Rochi L."/>
            <person name="Burguener G."/>
            <person name="Darino M."/>
            <person name="Turjanski A."/>
            <person name="Kreff E."/>
            <person name="Dieguez M.J."/>
            <person name="Sacco F."/>
        </authorList>
    </citation>
    <scope>NUCLEOTIDE SEQUENCE [LARGE SCALE GENOMIC DNA]</scope>
    <source>
        <strain evidence="2 3">RO10H11247</strain>
    </source>
</reference>
<protein>
    <submittedName>
        <fullName evidence="2">Uncharacterized protein</fullName>
    </submittedName>
</protein>
<gene>
    <name evidence="2" type="ORF">VP01_1679g4</name>
</gene>
<feature type="transmembrane region" description="Helical" evidence="1">
    <location>
        <begin position="160"/>
        <end position="182"/>
    </location>
</feature>
<comment type="caution">
    <text evidence="2">The sequence shown here is derived from an EMBL/GenBank/DDBJ whole genome shotgun (WGS) entry which is preliminary data.</text>
</comment>